<dbReference type="GO" id="GO:0000014">
    <property type="term" value="F:single-stranded DNA endodeoxyribonuclease activity"/>
    <property type="evidence" value="ECO:0007669"/>
    <property type="project" value="TreeGrafter"/>
</dbReference>
<keyword evidence="2" id="KW-0540">Nuclease</keyword>
<feature type="domain" description="DNA/RNA non-specific endonuclease/pyrophosphatase/phosphodiesterase" evidence="8">
    <location>
        <begin position="185"/>
        <end position="433"/>
    </location>
</feature>
<dbReference type="Pfam" id="PF01223">
    <property type="entry name" value="Endonuclease_NS"/>
    <property type="match status" value="1"/>
</dbReference>
<dbReference type="InterPro" id="IPR040255">
    <property type="entry name" value="Non-specific_endonuclease"/>
</dbReference>
<dbReference type="SMART" id="SM00477">
    <property type="entry name" value="NUC"/>
    <property type="match status" value="1"/>
</dbReference>
<feature type="binding site" evidence="5">
    <location>
        <position position="304"/>
    </location>
    <ligand>
        <name>Mg(2+)</name>
        <dbReference type="ChEBI" id="CHEBI:18420"/>
        <note>catalytic</note>
    </ligand>
</feature>
<dbReference type="eggNOG" id="ENOG502RZDX">
    <property type="taxonomic scope" value="Eukaryota"/>
</dbReference>
<dbReference type="PANTHER" id="PTHR13966">
    <property type="entry name" value="ENDONUCLEASE RELATED"/>
    <property type="match status" value="1"/>
</dbReference>
<sequence>MHTFLLTLLMIASTIEIQAREAIKPTAEVGQIIKDLEEVHLEETIQRGGPCTLDIQNDLPSSNLQPLYLHPGTDTYWLPNDVGQLQIPRGASIELYCSRSFAIVHSDENVSSTPSATSTPSSIYARCLHDTTFDWAGTKYELRDFSCTYPLSYVVERMEQPCGDGDYASPARIYRVGYNISAGRFVRTMELCHDADQLRTHYAAYQLLPANEHFQRQVKRVKFSAAGQFFGYDMDRLYSQAHQQQRVAQLWQHPDDDASRDSFLKSGLYLARGHLAAKADLIYASQQRTSFNYLNAAPQWQSFNGGHWATVEDTTRGLVARLGLSVNVYTGTYGVMPLPNVAQTSFHLATDVKSNGVLAVPLLYYRLLIDQKYPSRGLALVGVNNPSATLSQILESYMICNPVELELVPSFLRWLQAEDLKKGYLYACRVSDLANVVGHLPPELAEVNELLVESI</sequence>
<name>A0A0Q9WSA1_DROVI</name>
<evidence type="ECO:0000256" key="5">
    <source>
        <dbReference type="PIRSR" id="PIRSR640255-2"/>
    </source>
</evidence>
<accession>A0A0Q9WSA1</accession>
<protein>
    <recommendedName>
        <fullName evidence="11">DNA/RNA non-specific endonuclease domain-containing protein</fullName>
    </recommendedName>
</protein>
<evidence type="ECO:0000313" key="9">
    <source>
        <dbReference type="EMBL" id="KRF85111.1"/>
    </source>
</evidence>
<evidence type="ECO:0000313" key="10">
    <source>
        <dbReference type="Proteomes" id="UP000008792"/>
    </source>
</evidence>
<dbReference type="InterPro" id="IPR044929">
    <property type="entry name" value="DNA/RNA_non-sp_Endonuclease_sf"/>
</dbReference>
<evidence type="ECO:0000256" key="1">
    <source>
        <dbReference type="ARBA" id="ARBA00010052"/>
    </source>
</evidence>
<dbReference type="OrthoDB" id="5960141at2759"/>
<gene>
    <name evidence="9" type="primary">Dvir\GJ13978</name>
    <name evidence="9" type="ORF">Dvir_GJ13978</name>
</gene>
<dbReference type="InterPro" id="IPR044925">
    <property type="entry name" value="His-Me_finger_sf"/>
</dbReference>
<feature type="chain" id="PRO_5006387078" description="DNA/RNA non-specific endonuclease domain-containing protein" evidence="6">
    <location>
        <begin position="20"/>
        <end position="455"/>
    </location>
</feature>
<keyword evidence="3" id="KW-0378">Hydrolase</keyword>
<evidence type="ECO:0000256" key="6">
    <source>
        <dbReference type="SAM" id="SignalP"/>
    </source>
</evidence>
<dbReference type="InterPro" id="IPR020821">
    <property type="entry name" value="ENPP1-3/EXOG-like_nuc-like"/>
</dbReference>
<evidence type="ECO:0000259" key="8">
    <source>
        <dbReference type="SMART" id="SM00892"/>
    </source>
</evidence>
<proteinExistence type="inferred from homology"/>
<dbReference type="STRING" id="7244.A0A0Q9WSA1"/>
<keyword evidence="6" id="KW-0732">Signal</keyword>
<evidence type="ECO:0008006" key="11">
    <source>
        <dbReference type="Google" id="ProtNLM"/>
    </source>
</evidence>
<dbReference type="SUPFAM" id="SSF54060">
    <property type="entry name" value="His-Me finger endonucleases"/>
    <property type="match status" value="1"/>
</dbReference>
<dbReference type="AlphaFoldDB" id="A0A0Q9WSA1"/>
<organism evidence="9 10">
    <name type="scientific">Drosophila virilis</name>
    <name type="common">Fruit fly</name>
    <dbReference type="NCBI Taxonomy" id="7244"/>
    <lineage>
        <taxon>Eukaryota</taxon>
        <taxon>Metazoa</taxon>
        <taxon>Ecdysozoa</taxon>
        <taxon>Arthropoda</taxon>
        <taxon>Hexapoda</taxon>
        <taxon>Insecta</taxon>
        <taxon>Pterygota</taxon>
        <taxon>Neoptera</taxon>
        <taxon>Endopterygota</taxon>
        <taxon>Diptera</taxon>
        <taxon>Brachycera</taxon>
        <taxon>Muscomorpha</taxon>
        <taxon>Ephydroidea</taxon>
        <taxon>Drosophilidae</taxon>
        <taxon>Drosophila</taxon>
    </lineage>
</organism>
<dbReference type="GO" id="GO:0006309">
    <property type="term" value="P:apoptotic DNA fragmentation"/>
    <property type="evidence" value="ECO:0007669"/>
    <property type="project" value="TreeGrafter"/>
</dbReference>
<evidence type="ECO:0000259" key="7">
    <source>
        <dbReference type="SMART" id="SM00477"/>
    </source>
</evidence>
<dbReference type="GO" id="GO:0004521">
    <property type="term" value="F:RNA endonuclease activity"/>
    <property type="evidence" value="ECO:0007669"/>
    <property type="project" value="TreeGrafter"/>
</dbReference>
<feature type="active site" description="Proton acceptor" evidence="4">
    <location>
        <position position="274"/>
    </location>
</feature>
<evidence type="ECO:0000256" key="4">
    <source>
        <dbReference type="PIRSR" id="PIRSR640255-1"/>
    </source>
</evidence>
<dbReference type="EMBL" id="CH940647">
    <property type="protein sequence ID" value="KRF85111.1"/>
    <property type="molecule type" value="Genomic_DNA"/>
</dbReference>
<dbReference type="GO" id="GO:0005743">
    <property type="term" value="C:mitochondrial inner membrane"/>
    <property type="evidence" value="ECO:0007669"/>
    <property type="project" value="TreeGrafter"/>
</dbReference>
<dbReference type="FunFam" id="3.40.570.10:FF:000007">
    <property type="entry name" value="Alkaline nuclease"/>
    <property type="match status" value="1"/>
</dbReference>
<dbReference type="CDD" id="cd00091">
    <property type="entry name" value="NUC"/>
    <property type="match status" value="1"/>
</dbReference>
<keyword evidence="3" id="KW-0255">Endonuclease</keyword>
<dbReference type="Gene3D" id="3.40.570.10">
    <property type="entry name" value="Extracellular Endonuclease, subunit A"/>
    <property type="match status" value="1"/>
</dbReference>
<dbReference type="GO" id="GO:0005634">
    <property type="term" value="C:nucleus"/>
    <property type="evidence" value="ECO:0007669"/>
    <property type="project" value="TreeGrafter"/>
</dbReference>
<reference evidence="9 10" key="1">
    <citation type="journal article" date="2007" name="Nature">
        <title>Evolution of genes and genomes on the Drosophila phylogeny.</title>
        <authorList>
            <consortium name="Drosophila 12 Genomes Consortium"/>
            <person name="Clark A.G."/>
            <person name="Eisen M.B."/>
            <person name="Smith D.R."/>
            <person name="Bergman C.M."/>
            <person name="Oliver B."/>
            <person name="Markow T.A."/>
            <person name="Kaufman T.C."/>
            <person name="Kellis M."/>
            <person name="Gelbart W."/>
            <person name="Iyer V.N."/>
            <person name="Pollard D.A."/>
            <person name="Sackton T.B."/>
            <person name="Larracuente A.M."/>
            <person name="Singh N.D."/>
            <person name="Abad J.P."/>
            <person name="Abt D.N."/>
            <person name="Adryan B."/>
            <person name="Aguade M."/>
            <person name="Akashi H."/>
            <person name="Anderson W.W."/>
            <person name="Aquadro C.F."/>
            <person name="Ardell D.H."/>
            <person name="Arguello R."/>
            <person name="Artieri C.G."/>
            <person name="Barbash D.A."/>
            <person name="Barker D."/>
            <person name="Barsanti P."/>
            <person name="Batterham P."/>
            <person name="Batzoglou S."/>
            <person name="Begun D."/>
            <person name="Bhutkar A."/>
            <person name="Blanco E."/>
            <person name="Bosak S.A."/>
            <person name="Bradley R.K."/>
            <person name="Brand A.D."/>
            <person name="Brent M.R."/>
            <person name="Brooks A.N."/>
            <person name="Brown R.H."/>
            <person name="Butlin R.K."/>
            <person name="Caggese C."/>
            <person name="Calvi B.R."/>
            <person name="Bernardo de Carvalho A."/>
            <person name="Caspi A."/>
            <person name="Castrezana S."/>
            <person name="Celniker S.E."/>
            <person name="Chang J.L."/>
            <person name="Chapple C."/>
            <person name="Chatterji S."/>
            <person name="Chinwalla A."/>
            <person name="Civetta A."/>
            <person name="Clifton S.W."/>
            <person name="Comeron J.M."/>
            <person name="Costello J.C."/>
            <person name="Coyne J.A."/>
            <person name="Daub J."/>
            <person name="David R.G."/>
            <person name="Delcher A.L."/>
            <person name="Delehaunty K."/>
            <person name="Do C.B."/>
            <person name="Ebling H."/>
            <person name="Edwards K."/>
            <person name="Eickbush T."/>
            <person name="Evans J.D."/>
            <person name="Filipski A."/>
            <person name="Findeiss S."/>
            <person name="Freyhult E."/>
            <person name="Fulton L."/>
            <person name="Fulton R."/>
            <person name="Garcia A.C."/>
            <person name="Gardiner A."/>
            <person name="Garfield D.A."/>
            <person name="Garvin B.E."/>
            <person name="Gibson G."/>
            <person name="Gilbert D."/>
            <person name="Gnerre S."/>
            <person name="Godfrey J."/>
            <person name="Good R."/>
            <person name="Gotea V."/>
            <person name="Gravely B."/>
            <person name="Greenberg A.J."/>
            <person name="Griffiths-Jones S."/>
            <person name="Gross S."/>
            <person name="Guigo R."/>
            <person name="Gustafson E.A."/>
            <person name="Haerty W."/>
            <person name="Hahn M.W."/>
            <person name="Halligan D.L."/>
            <person name="Halpern A.L."/>
            <person name="Halter G.M."/>
            <person name="Han M.V."/>
            <person name="Heger A."/>
            <person name="Hillier L."/>
            <person name="Hinrichs A.S."/>
            <person name="Holmes I."/>
            <person name="Hoskins R.A."/>
            <person name="Hubisz M.J."/>
            <person name="Hultmark D."/>
            <person name="Huntley M.A."/>
            <person name="Jaffe D.B."/>
            <person name="Jagadeeshan S."/>
            <person name="Jeck W.R."/>
            <person name="Johnson J."/>
            <person name="Jones C.D."/>
            <person name="Jordan W.C."/>
            <person name="Karpen G.H."/>
            <person name="Kataoka E."/>
            <person name="Keightley P.D."/>
            <person name="Kheradpour P."/>
            <person name="Kirkness E.F."/>
            <person name="Koerich L.B."/>
            <person name="Kristiansen K."/>
            <person name="Kudrna D."/>
            <person name="Kulathinal R.J."/>
            <person name="Kumar S."/>
            <person name="Kwok R."/>
            <person name="Lander E."/>
            <person name="Langley C.H."/>
            <person name="Lapoint R."/>
            <person name="Lazzaro B.P."/>
            <person name="Lee S.J."/>
            <person name="Levesque L."/>
            <person name="Li R."/>
            <person name="Lin C.F."/>
            <person name="Lin M.F."/>
            <person name="Lindblad-Toh K."/>
            <person name="Llopart A."/>
            <person name="Long M."/>
            <person name="Low L."/>
            <person name="Lozovsky E."/>
            <person name="Lu J."/>
            <person name="Luo M."/>
            <person name="Machado C.A."/>
            <person name="Makalowski W."/>
            <person name="Marzo M."/>
            <person name="Matsuda M."/>
            <person name="Matzkin L."/>
            <person name="McAllister B."/>
            <person name="McBride C.S."/>
            <person name="McKernan B."/>
            <person name="McKernan K."/>
            <person name="Mendez-Lago M."/>
            <person name="Minx P."/>
            <person name="Mollenhauer M.U."/>
            <person name="Montooth K."/>
            <person name="Mount S.M."/>
            <person name="Mu X."/>
            <person name="Myers E."/>
            <person name="Negre B."/>
            <person name="Newfeld S."/>
            <person name="Nielsen R."/>
            <person name="Noor M.A."/>
            <person name="O'Grady P."/>
            <person name="Pachter L."/>
            <person name="Papaceit M."/>
            <person name="Parisi M.J."/>
            <person name="Parisi M."/>
            <person name="Parts L."/>
            <person name="Pedersen J.S."/>
            <person name="Pesole G."/>
            <person name="Phillippy A.M."/>
            <person name="Ponting C.P."/>
            <person name="Pop M."/>
            <person name="Porcelli D."/>
            <person name="Powell J.R."/>
            <person name="Prohaska S."/>
            <person name="Pruitt K."/>
            <person name="Puig M."/>
            <person name="Quesneville H."/>
            <person name="Ram K.R."/>
            <person name="Rand D."/>
            <person name="Rasmussen M.D."/>
            <person name="Reed L.K."/>
            <person name="Reenan R."/>
            <person name="Reily A."/>
            <person name="Remington K.A."/>
            <person name="Rieger T.T."/>
            <person name="Ritchie M.G."/>
            <person name="Robin C."/>
            <person name="Rogers Y.H."/>
            <person name="Rohde C."/>
            <person name="Rozas J."/>
            <person name="Rubenfield M.J."/>
            <person name="Ruiz A."/>
            <person name="Russo S."/>
            <person name="Salzberg S.L."/>
            <person name="Sanchez-Gracia A."/>
            <person name="Saranga D.J."/>
            <person name="Sato H."/>
            <person name="Schaeffer S.W."/>
            <person name="Schatz M.C."/>
            <person name="Schlenke T."/>
            <person name="Schwartz R."/>
            <person name="Segarra C."/>
            <person name="Singh R.S."/>
            <person name="Sirot L."/>
            <person name="Sirota M."/>
            <person name="Sisneros N.B."/>
            <person name="Smith C.D."/>
            <person name="Smith T.F."/>
            <person name="Spieth J."/>
            <person name="Stage D.E."/>
            <person name="Stark A."/>
            <person name="Stephan W."/>
            <person name="Strausberg R.L."/>
            <person name="Strempel S."/>
            <person name="Sturgill D."/>
            <person name="Sutton G."/>
            <person name="Sutton G.G."/>
            <person name="Tao W."/>
            <person name="Teichmann S."/>
            <person name="Tobari Y.N."/>
            <person name="Tomimura Y."/>
            <person name="Tsolas J.M."/>
            <person name="Valente V.L."/>
            <person name="Venter E."/>
            <person name="Venter J.C."/>
            <person name="Vicario S."/>
            <person name="Vieira F.G."/>
            <person name="Vilella A.J."/>
            <person name="Villasante A."/>
            <person name="Walenz B."/>
            <person name="Wang J."/>
            <person name="Wasserman M."/>
            <person name="Watts T."/>
            <person name="Wilson D."/>
            <person name="Wilson R.K."/>
            <person name="Wing R.A."/>
            <person name="Wolfner M.F."/>
            <person name="Wong A."/>
            <person name="Wong G.K."/>
            <person name="Wu C.I."/>
            <person name="Wu G."/>
            <person name="Yamamoto D."/>
            <person name="Yang H.P."/>
            <person name="Yang S.P."/>
            <person name="Yorke J.A."/>
            <person name="Yoshida K."/>
            <person name="Zdobnov E."/>
            <person name="Zhang P."/>
            <person name="Zhang Y."/>
            <person name="Zimin A.V."/>
            <person name="Baldwin J."/>
            <person name="Abdouelleil A."/>
            <person name="Abdulkadir J."/>
            <person name="Abebe A."/>
            <person name="Abera B."/>
            <person name="Abreu J."/>
            <person name="Acer S.C."/>
            <person name="Aftuck L."/>
            <person name="Alexander A."/>
            <person name="An P."/>
            <person name="Anderson E."/>
            <person name="Anderson S."/>
            <person name="Arachi H."/>
            <person name="Azer M."/>
            <person name="Bachantsang P."/>
            <person name="Barry A."/>
            <person name="Bayul T."/>
            <person name="Berlin A."/>
            <person name="Bessette D."/>
            <person name="Bloom T."/>
            <person name="Blye J."/>
            <person name="Boguslavskiy L."/>
            <person name="Bonnet C."/>
            <person name="Boukhgalter B."/>
            <person name="Bourzgui I."/>
            <person name="Brown A."/>
            <person name="Cahill P."/>
            <person name="Channer S."/>
            <person name="Cheshatsang Y."/>
            <person name="Chuda L."/>
            <person name="Citroen M."/>
            <person name="Collymore A."/>
            <person name="Cooke P."/>
            <person name="Costello M."/>
            <person name="D'Aco K."/>
            <person name="Daza R."/>
            <person name="De Haan G."/>
            <person name="DeGray S."/>
            <person name="DeMaso C."/>
            <person name="Dhargay N."/>
            <person name="Dooley K."/>
            <person name="Dooley E."/>
            <person name="Doricent M."/>
            <person name="Dorje P."/>
            <person name="Dorjee K."/>
            <person name="Dupes A."/>
            <person name="Elong R."/>
            <person name="Falk J."/>
            <person name="Farina A."/>
            <person name="Faro S."/>
            <person name="Ferguson D."/>
            <person name="Fisher S."/>
            <person name="Foley C.D."/>
            <person name="Franke A."/>
            <person name="Friedrich D."/>
            <person name="Gadbois L."/>
            <person name="Gearin G."/>
            <person name="Gearin C.R."/>
            <person name="Giannoukos G."/>
            <person name="Goode T."/>
            <person name="Graham J."/>
            <person name="Grandbois E."/>
            <person name="Grewal S."/>
            <person name="Gyaltsen K."/>
            <person name="Hafez N."/>
            <person name="Hagos B."/>
            <person name="Hall J."/>
            <person name="Henson C."/>
            <person name="Hollinger A."/>
            <person name="Honan T."/>
            <person name="Huard M.D."/>
            <person name="Hughes L."/>
            <person name="Hurhula B."/>
            <person name="Husby M.E."/>
            <person name="Kamat A."/>
            <person name="Kanga B."/>
            <person name="Kashin S."/>
            <person name="Khazanovich D."/>
            <person name="Kisner P."/>
            <person name="Lance K."/>
            <person name="Lara M."/>
            <person name="Lee W."/>
            <person name="Lennon N."/>
            <person name="Letendre F."/>
            <person name="LeVine R."/>
            <person name="Lipovsky A."/>
            <person name="Liu X."/>
            <person name="Liu J."/>
            <person name="Liu S."/>
            <person name="Lokyitsang T."/>
            <person name="Lokyitsang Y."/>
            <person name="Lubonja R."/>
            <person name="Lui A."/>
            <person name="MacDonald P."/>
            <person name="Magnisalis V."/>
            <person name="Maru K."/>
            <person name="Matthews C."/>
            <person name="McCusker W."/>
            <person name="McDonough S."/>
            <person name="Mehta T."/>
            <person name="Meldrim J."/>
            <person name="Meneus L."/>
            <person name="Mihai O."/>
            <person name="Mihalev A."/>
            <person name="Mihova T."/>
            <person name="Mittelman R."/>
            <person name="Mlenga V."/>
            <person name="Montmayeur A."/>
            <person name="Mulrain L."/>
            <person name="Navidi A."/>
            <person name="Naylor J."/>
            <person name="Negash T."/>
            <person name="Nguyen T."/>
            <person name="Nguyen N."/>
            <person name="Nicol R."/>
            <person name="Norbu C."/>
            <person name="Norbu N."/>
            <person name="Novod N."/>
            <person name="O'Neill B."/>
            <person name="Osman S."/>
            <person name="Markiewicz E."/>
            <person name="Oyono O.L."/>
            <person name="Patti C."/>
            <person name="Phunkhang P."/>
            <person name="Pierre F."/>
            <person name="Priest M."/>
            <person name="Raghuraman S."/>
            <person name="Rege F."/>
            <person name="Reyes R."/>
            <person name="Rise C."/>
            <person name="Rogov P."/>
            <person name="Ross K."/>
            <person name="Ryan E."/>
            <person name="Settipalli S."/>
            <person name="Shea T."/>
            <person name="Sherpa N."/>
            <person name="Shi L."/>
            <person name="Shih D."/>
            <person name="Sparrow T."/>
            <person name="Spaulding J."/>
            <person name="Stalker J."/>
            <person name="Stange-Thomann N."/>
            <person name="Stavropoulos S."/>
            <person name="Stone C."/>
            <person name="Strader C."/>
            <person name="Tesfaye S."/>
            <person name="Thomson T."/>
            <person name="Thoulutsang Y."/>
            <person name="Thoulutsang D."/>
            <person name="Topham K."/>
            <person name="Topping I."/>
            <person name="Tsamla T."/>
            <person name="Vassiliev H."/>
            <person name="Vo A."/>
            <person name="Wangchuk T."/>
            <person name="Wangdi T."/>
            <person name="Weiand M."/>
            <person name="Wilkinson J."/>
            <person name="Wilson A."/>
            <person name="Yadav S."/>
            <person name="Young G."/>
            <person name="Yu Q."/>
            <person name="Zembek L."/>
            <person name="Zhong D."/>
            <person name="Zimmer A."/>
            <person name="Zwirko Z."/>
            <person name="Jaffe D.B."/>
            <person name="Alvarez P."/>
            <person name="Brockman W."/>
            <person name="Butler J."/>
            <person name="Chin C."/>
            <person name="Gnerre S."/>
            <person name="Grabherr M."/>
            <person name="Kleber M."/>
            <person name="Mauceli E."/>
            <person name="MacCallum I."/>
        </authorList>
    </citation>
    <scope>NUCLEOTIDE SEQUENCE [LARGE SCALE GENOMIC DNA]</scope>
    <source>
        <strain evidence="10">Tucson 15010-1051.87</strain>
    </source>
</reference>
<dbReference type="Proteomes" id="UP000008792">
    <property type="component" value="Unassembled WGS sequence"/>
</dbReference>
<feature type="domain" description="ENPP1-3/EXOG-like endonuclease/phosphodiesterase" evidence="7">
    <location>
        <begin position="186"/>
        <end position="418"/>
    </location>
</feature>
<keyword evidence="10" id="KW-1185">Reference proteome</keyword>
<dbReference type="KEGG" id="dvi:6622692"/>
<dbReference type="PANTHER" id="PTHR13966:SF19">
    <property type="entry name" value="NUCLEASE EXOG, MITOCHONDRIAL"/>
    <property type="match status" value="1"/>
</dbReference>
<evidence type="ECO:0000256" key="2">
    <source>
        <dbReference type="ARBA" id="ARBA00022722"/>
    </source>
</evidence>
<keyword evidence="5" id="KW-0479">Metal-binding</keyword>
<feature type="signal peptide" evidence="6">
    <location>
        <begin position="1"/>
        <end position="19"/>
    </location>
</feature>
<evidence type="ECO:0000256" key="3">
    <source>
        <dbReference type="ARBA" id="ARBA00022759"/>
    </source>
</evidence>
<comment type="similarity">
    <text evidence="1">Belongs to the DNA/RNA non-specific endonuclease family.</text>
</comment>
<dbReference type="GO" id="GO:0046872">
    <property type="term" value="F:metal ion binding"/>
    <property type="evidence" value="ECO:0007669"/>
    <property type="project" value="UniProtKB-KW"/>
</dbReference>
<dbReference type="GO" id="GO:0003676">
    <property type="term" value="F:nucleic acid binding"/>
    <property type="evidence" value="ECO:0007669"/>
    <property type="project" value="InterPro"/>
</dbReference>
<dbReference type="InParanoid" id="A0A0Q9WSA1"/>
<dbReference type="InterPro" id="IPR001604">
    <property type="entry name" value="Endo_G_ENPP1-like_dom"/>
</dbReference>
<dbReference type="SMART" id="SM00892">
    <property type="entry name" value="Endonuclease_NS"/>
    <property type="match status" value="1"/>
</dbReference>